<dbReference type="Proteomes" id="UP000831290">
    <property type="component" value="Chromosome"/>
</dbReference>
<name>A0A9E7D1G5_9FLAO</name>
<dbReference type="AlphaFoldDB" id="A0A9E7D1G5"/>
<protein>
    <submittedName>
        <fullName evidence="1">DUF1697 domain-containing protein</fullName>
    </submittedName>
</protein>
<dbReference type="SUPFAM" id="SSF160379">
    <property type="entry name" value="SP0830-like"/>
    <property type="match status" value="1"/>
</dbReference>
<reference evidence="1" key="1">
    <citation type="submission" date="2022-03" db="EMBL/GenBank/DDBJ databases">
        <title>Description of Abyssus ytuae gen. nov., sp. nov., a novel member of the family Flavobacteriaceae isolated from the sediment of Mariana Trench.</title>
        <authorList>
            <person name="Zhang J."/>
            <person name="Xu X."/>
        </authorList>
    </citation>
    <scope>NUCLEOTIDE SEQUENCE</scope>
    <source>
        <strain evidence="1">MT3330</strain>
    </source>
</reference>
<sequence>MKTFILLLRGINVGGHKKIKMAELKKQLEGLKLKDVQTYIQSGNVVFKSEKNSIVALTGEIENMIKENYSFEAKALVLTKQKFEAIFNKNPYLSQKQNEQEKLYCTLFFQTPEKEKLDLLKLINTDGDEFIEGDNCLYFYYNNGYGKSKINNPVIENKIKVLATTRNWKTMTKLREMAL</sequence>
<dbReference type="Pfam" id="PF08002">
    <property type="entry name" value="DUF1697"/>
    <property type="match status" value="1"/>
</dbReference>
<accession>A0A9E7D1G5</accession>
<dbReference type="KEGG" id="fbm:MQE35_08375"/>
<organism evidence="1 2">
    <name type="scientific">Abyssalbus ytuae</name>
    <dbReference type="NCBI Taxonomy" id="2926907"/>
    <lineage>
        <taxon>Bacteria</taxon>
        <taxon>Pseudomonadati</taxon>
        <taxon>Bacteroidota</taxon>
        <taxon>Flavobacteriia</taxon>
        <taxon>Flavobacteriales</taxon>
        <taxon>Flavobacteriaceae</taxon>
        <taxon>Abyssalbus</taxon>
    </lineage>
</organism>
<evidence type="ECO:0000313" key="1">
    <source>
        <dbReference type="EMBL" id="UOB19300.1"/>
    </source>
</evidence>
<dbReference type="PANTHER" id="PTHR36439:SF1">
    <property type="entry name" value="DUF1697 DOMAIN-CONTAINING PROTEIN"/>
    <property type="match status" value="1"/>
</dbReference>
<dbReference type="RefSeq" id="WP_255845916.1">
    <property type="nucleotide sequence ID" value="NZ_CP094358.1"/>
</dbReference>
<gene>
    <name evidence="1" type="ORF">MQE35_08375</name>
</gene>
<keyword evidence="2" id="KW-1185">Reference proteome</keyword>
<dbReference type="InterPro" id="IPR012545">
    <property type="entry name" value="DUF1697"/>
</dbReference>
<dbReference type="Gene3D" id="3.30.70.1280">
    <property type="entry name" value="SP0830-like domains"/>
    <property type="match status" value="1"/>
</dbReference>
<dbReference type="EMBL" id="CP094358">
    <property type="protein sequence ID" value="UOB19300.1"/>
    <property type="molecule type" value="Genomic_DNA"/>
</dbReference>
<proteinExistence type="predicted"/>
<dbReference type="PIRSF" id="PIRSF008502">
    <property type="entry name" value="UCP008502"/>
    <property type="match status" value="1"/>
</dbReference>
<evidence type="ECO:0000313" key="2">
    <source>
        <dbReference type="Proteomes" id="UP000831290"/>
    </source>
</evidence>
<dbReference type="PANTHER" id="PTHR36439">
    <property type="entry name" value="BLL4334 PROTEIN"/>
    <property type="match status" value="1"/>
</dbReference>